<dbReference type="GO" id="GO:0016747">
    <property type="term" value="F:acyltransferase activity, transferring groups other than amino-acyl groups"/>
    <property type="evidence" value="ECO:0007669"/>
    <property type="project" value="InterPro"/>
</dbReference>
<dbReference type="Proteomes" id="UP000569732">
    <property type="component" value="Unassembled WGS sequence"/>
</dbReference>
<dbReference type="NCBIfam" id="NF007807">
    <property type="entry name" value="PRK10514.1"/>
    <property type="match status" value="1"/>
</dbReference>
<feature type="domain" description="N-acetyltransferase" evidence="3">
    <location>
        <begin position="12"/>
        <end position="144"/>
    </location>
</feature>
<dbReference type="PANTHER" id="PTHR43800:SF1">
    <property type="entry name" value="PEPTIDYL-LYSINE N-ACETYLTRANSFERASE YJAB"/>
    <property type="match status" value="1"/>
</dbReference>
<keyword evidence="1" id="KW-0808">Transferase</keyword>
<dbReference type="Gene3D" id="3.40.630.30">
    <property type="match status" value="1"/>
</dbReference>
<dbReference type="InterPro" id="IPR000182">
    <property type="entry name" value="GNAT_dom"/>
</dbReference>
<name>A0A853I491_9GAMM</name>
<dbReference type="EMBL" id="JACCKB010000001">
    <property type="protein sequence ID" value="NYZ64407.1"/>
    <property type="molecule type" value="Genomic_DNA"/>
</dbReference>
<dbReference type="SUPFAM" id="SSF55729">
    <property type="entry name" value="Acyl-CoA N-acyltransferases (Nat)"/>
    <property type="match status" value="1"/>
</dbReference>
<evidence type="ECO:0000259" key="3">
    <source>
        <dbReference type="PROSITE" id="PS51186"/>
    </source>
</evidence>
<dbReference type="AlphaFoldDB" id="A0A853I491"/>
<gene>
    <name evidence="4" type="ORF">H0A36_00205</name>
</gene>
<evidence type="ECO:0000256" key="2">
    <source>
        <dbReference type="ARBA" id="ARBA00023315"/>
    </source>
</evidence>
<dbReference type="PANTHER" id="PTHR43800">
    <property type="entry name" value="PEPTIDYL-LYSINE N-ACETYLTRANSFERASE YJAB"/>
    <property type="match status" value="1"/>
</dbReference>
<organism evidence="4 5">
    <name type="scientific">Spartinivicinus marinus</name>
    <dbReference type="NCBI Taxonomy" id="2994442"/>
    <lineage>
        <taxon>Bacteria</taxon>
        <taxon>Pseudomonadati</taxon>
        <taxon>Pseudomonadota</taxon>
        <taxon>Gammaproteobacteria</taxon>
        <taxon>Oceanospirillales</taxon>
        <taxon>Zooshikellaceae</taxon>
        <taxon>Spartinivicinus</taxon>
    </lineage>
</organism>
<keyword evidence="2" id="KW-0012">Acyltransferase</keyword>
<evidence type="ECO:0000313" key="4">
    <source>
        <dbReference type="EMBL" id="NYZ64407.1"/>
    </source>
</evidence>
<accession>A0A853I491</accession>
<sequence>MKIVAVDKTEYIEIVNVWEVSVRATHDFLTEADIQFFKPKILNEYLKAVEHLWCAKSSKGQIIGFVGVAEDNIEMLFISPESRGNGVGKLLTSYAVEQLGANKVDVNEQNTQAVGFYERLGFKVVNRSEVDGLGKPYPLLHMQL</sequence>
<proteinExistence type="predicted"/>
<keyword evidence="5" id="KW-1185">Reference proteome</keyword>
<comment type="caution">
    <text evidence="4">The sequence shown here is derived from an EMBL/GenBank/DDBJ whole genome shotgun (WGS) entry which is preliminary data.</text>
</comment>
<reference evidence="4 5" key="1">
    <citation type="submission" date="2020-07" db="EMBL/GenBank/DDBJ databases">
        <title>Endozoicomonas sp. nov., isolated from sediment.</title>
        <authorList>
            <person name="Gu T."/>
        </authorList>
    </citation>
    <scope>NUCLEOTIDE SEQUENCE [LARGE SCALE GENOMIC DNA]</scope>
    <source>
        <strain evidence="4 5">SM1973</strain>
    </source>
</reference>
<dbReference type="PROSITE" id="PS51186">
    <property type="entry name" value="GNAT"/>
    <property type="match status" value="1"/>
</dbReference>
<dbReference type="Pfam" id="PF13673">
    <property type="entry name" value="Acetyltransf_10"/>
    <property type="match status" value="1"/>
</dbReference>
<protein>
    <submittedName>
        <fullName evidence="4">Acetyltransferase</fullName>
    </submittedName>
</protein>
<dbReference type="CDD" id="cd04301">
    <property type="entry name" value="NAT_SF"/>
    <property type="match status" value="1"/>
</dbReference>
<evidence type="ECO:0000256" key="1">
    <source>
        <dbReference type="ARBA" id="ARBA00022679"/>
    </source>
</evidence>
<evidence type="ECO:0000313" key="5">
    <source>
        <dbReference type="Proteomes" id="UP000569732"/>
    </source>
</evidence>
<dbReference type="InterPro" id="IPR016181">
    <property type="entry name" value="Acyl_CoA_acyltransferase"/>
</dbReference>